<dbReference type="PANTHER" id="PTHR24276">
    <property type="entry name" value="POLYSERASE-RELATED"/>
    <property type="match status" value="1"/>
</dbReference>
<dbReference type="Proteomes" id="UP001059596">
    <property type="component" value="Unassembled WGS sequence"/>
</dbReference>
<evidence type="ECO:0000256" key="4">
    <source>
        <dbReference type="ARBA" id="ARBA00022825"/>
    </source>
</evidence>
<protein>
    <recommendedName>
        <fullName evidence="8">Peptidase S1 domain-containing protein</fullName>
    </recommendedName>
</protein>
<dbReference type="GO" id="GO:0006508">
    <property type="term" value="P:proteolysis"/>
    <property type="evidence" value="ECO:0007669"/>
    <property type="project" value="UniProtKB-KW"/>
</dbReference>
<dbReference type="SUPFAM" id="SSF50494">
    <property type="entry name" value="Trypsin-like serine proteases"/>
    <property type="match status" value="1"/>
</dbReference>
<dbReference type="InterPro" id="IPR043504">
    <property type="entry name" value="Peptidase_S1_PA_chymotrypsin"/>
</dbReference>
<proteinExistence type="predicted"/>
<accession>A0A9P9YIW0</accession>
<dbReference type="EMBL" id="JAMKOV010000012">
    <property type="protein sequence ID" value="KAI8037418.1"/>
    <property type="molecule type" value="Genomic_DNA"/>
</dbReference>
<evidence type="ECO:0000256" key="3">
    <source>
        <dbReference type="ARBA" id="ARBA00022801"/>
    </source>
</evidence>
<evidence type="ECO:0008006" key="8">
    <source>
        <dbReference type="Google" id="ProtNLM"/>
    </source>
</evidence>
<gene>
    <name evidence="6" type="ORF">M5D96_009554</name>
</gene>
<dbReference type="Gene3D" id="2.40.10.10">
    <property type="entry name" value="Trypsin-like serine proteases"/>
    <property type="match status" value="1"/>
</dbReference>
<comment type="caution">
    <text evidence="6">The sequence shown here is derived from an EMBL/GenBank/DDBJ whole genome shotgun (WGS) entry which is preliminary data.</text>
</comment>
<evidence type="ECO:0000313" key="7">
    <source>
        <dbReference type="Proteomes" id="UP001059596"/>
    </source>
</evidence>
<organism evidence="6 7">
    <name type="scientific">Drosophila gunungcola</name>
    <name type="common">fruit fly</name>
    <dbReference type="NCBI Taxonomy" id="103775"/>
    <lineage>
        <taxon>Eukaryota</taxon>
        <taxon>Metazoa</taxon>
        <taxon>Ecdysozoa</taxon>
        <taxon>Arthropoda</taxon>
        <taxon>Hexapoda</taxon>
        <taxon>Insecta</taxon>
        <taxon>Pterygota</taxon>
        <taxon>Neoptera</taxon>
        <taxon>Endopterygota</taxon>
        <taxon>Diptera</taxon>
        <taxon>Brachycera</taxon>
        <taxon>Muscomorpha</taxon>
        <taxon>Ephydroidea</taxon>
        <taxon>Drosophilidae</taxon>
        <taxon>Drosophila</taxon>
        <taxon>Sophophora</taxon>
    </lineage>
</organism>
<keyword evidence="5" id="KW-1015">Disulfide bond</keyword>
<keyword evidence="3" id="KW-0378">Hydrolase</keyword>
<keyword evidence="7" id="KW-1185">Reference proteome</keyword>
<evidence type="ECO:0000256" key="2">
    <source>
        <dbReference type="ARBA" id="ARBA00022729"/>
    </source>
</evidence>
<evidence type="ECO:0000256" key="1">
    <source>
        <dbReference type="ARBA" id="ARBA00022670"/>
    </source>
</evidence>
<evidence type="ECO:0000256" key="5">
    <source>
        <dbReference type="ARBA" id="ARBA00023157"/>
    </source>
</evidence>
<keyword evidence="4" id="KW-0720">Serine protease</keyword>
<dbReference type="PANTHER" id="PTHR24276:SF94">
    <property type="entry name" value="AT20289P-RELATED"/>
    <property type="match status" value="1"/>
</dbReference>
<evidence type="ECO:0000313" key="6">
    <source>
        <dbReference type="EMBL" id="KAI8037418.1"/>
    </source>
</evidence>
<reference evidence="6" key="1">
    <citation type="journal article" date="2023" name="Genome Biol. Evol.">
        <title>Long-read-based Genome Assembly of Drosophila gunungcola Reveals Fewer Chemosensory Genes in Flower-breeding Species.</title>
        <authorList>
            <person name="Negi A."/>
            <person name="Liao B.Y."/>
            <person name="Yeh S.D."/>
        </authorList>
    </citation>
    <scope>NUCLEOTIDE SEQUENCE</scope>
    <source>
        <strain evidence="6">Sukarami</strain>
    </source>
</reference>
<sequence>MRKQNVKLYDVKACIAEHYNWIVKGSGITDQNICAAKQDKVCSFDKGFSLVIDGKLAGVLALDECTKKTDVFVRLFHHTNWIKDNTKDN</sequence>
<keyword evidence="1" id="KW-0645">Protease</keyword>
<dbReference type="InterPro" id="IPR009003">
    <property type="entry name" value="Peptidase_S1_PA"/>
</dbReference>
<keyword evidence="2" id="KW-0732">Signal</keyword>
<dbReference type="GO" id="GO:0004252">
    <property type="term" value="F:serine-type endopeptidase activity"/>
    <property type="evidence" value="ECO:0007669"/>
    <property type="project" value="TreeGrafter"/>
</dbReference>
<dbReference type="InterPro" id="IPR050430">
    <property type="entry name" value="Peptidase_S1"/>
</dbReference>
<dbReference type="AlphaFoldDB" id="A0A9P9YIW0"/>
<name>A0A9P9YIW0_9MUSC</name>